<dbReference type="InterPro" id="IPR048818">
    <property type="entry name" value="BACUNI_00178-like_N"/>
</dbReference>
<organism evidence="3 6">
    <name type="scientific">Phocaeicola plebeius</name>
    <dbReference type="NCBI Taxonomy" id="310297"/>
    <lineage>
        <taxon>Bacteria</taxon>
        <taxon>Pseudomonadati</taxon>
        <taxon>Bacteroidota</taxon>
        <taxon>Bacteroidia</taxon>
        <taxon>Bacteroidales</taxon>
        <taxon>Bacteroidaceae</taxon>
        <taxon>Phocaeicola</taxon>
    </lineage>
</organism>
<dbReference type="Gene3D" id="2.30.42.10">
    <property type="match status" value="1"/>
</dbReference>
<evidence type="ECO:0000259" key="2">
    <source>
        <dbReference type="SMART" id="SM00245"/>
    </source>
</evidence>
<dbReference type="Pfam" id="PF03572">
    <property type="entry name" value="Peptidase_S41"/>
    <property type="match status" value="1"/>
</dbReference>
<dbReference type="GO" id="GO:0006508">
    <property type="term" value="P:proteolysis"/>
    <property type="evidence" value="ECO:0007669"/>
    <property type="project" value="InterPro"/>
</dbReference>
<evidence type="ECO:0000313" key="7">
    <source>
        <dbReference type="Proteomes" id="UP000284361"/>
    </source>
</evidence>
<feature type="domain" description="Tail specific protease" evidence="2">
    <location>
        <begin position="224"/>
        <end position="410"/>
    </location>
</feature>
<dbReference type="PANTHER" id="PTHR32060:SF22">
    <property type="entry name" value="CARBOXYL-TERMINAL-PROCESSING PEPTIDASE 3, CHLOROPLASTIC"/>
    <property type="match status" value="1"/>
</dbReference>
<evidence type="ECO:0000313" key="4">
    <source>
        <dbReference type="EMBL" id="RHD54336.1"/>
    </source>
</evidence>
<evidence type="ECO:0000256" key="1">
    <source>
        <dbReference type="SAM" id="Phobius"/>
    </source>
</evidence>
<dbReference type="SMART" id="SM00245">
    <property type="entry name" value="TSPc"/>
    <property type="match status" value="1"/>
</dbReference>
<evidence type="ECO:0000313" key="3">
    <source>
        <dbReference type="EMBL" id="RGM92523.1"/>
    </source>
</evidence>
<evidence type="ECO:0000313" key="5">
    <source>
        <dbReference type="EMBL" id="RHL10020.1"/>
    </source>
</evidence>
<dbReference type="Proteomes" id="UP000284916">
    <property type="component" value="Unassembled WGS sequence"/>
</dbReference>
<sequence length="436" mass="49947">MELCSRKLKNYHTMKKNIRIAAKAALSLLILLVLGFIGLVIYAKYFYNRDVKVVSYYADELCLGKEAFEAEFEEIYQVTLDEYSLYPSKHLNMDSLHEEYLQRIEKEAKTPIKFGKLLKEYFAALNAGHASVYLNDYTANYAPSYIEGRVFIDNPNLYMCENGFQDKDEIVSINKIPVAEWISTNEKYTPSSTEKCRKLMTARKIFRSWSDTTATYQVIRNQDTVSLTLNLKKASAFHEKQNPTVEWTVLQDSIGYIRILSMMDSVVDEFDRAYQQVKDFPDLIVDVRENGGGSSGNGKKICEYLIHKPQPHCVSPDWEIIPRKDSYKGKLFLLTSTYTFSAAESFTLDLKESGNAIIIGEGTGGDTGNRPRTFHTTNGIYFRLPTREPSFSPNGFPMEGKSIMPHYEVYQSVNDFMKNLDTVLDFTLQMIDTNNQ</sequence>
<dbReference type="Proteomes" id="UP000284361">
    <property type="component" value="Unassembled WGS sequence"/>
</dbReference>
<evidence type="ECO:0000313" key="6">
    <source>
        <dbReference type="Proteomes" id="UP000260814"/>
    </source>
</evidence>
<keyword evidence="1" id="KW-0812">Transmembrane</keyword>
<dbReference type="PANTHER" id="PTHR32060">
    <property type="entry name" value="TAIL-SPECIFIC PROTEASE"/>
    <property type="match status" value="1"/>
</dbReference>
<dbReference type="EMBL" id="QSTW01000003">
    <property type="protein sequence ID" value="RGM92523.1"/>
    <property type="molecule type" value="Genomic_DNA"/>
</dbReference>
<dbReference type="SUPFAM" id="SSF52096">
    <property type="entry name" value="ClpP/crotonase"/>
    <property type="match status" value="1"/>
</dbReference>
<protein>
    <submittedName>
        <fullName evidence="3">Peptidase S41</fullName>
    </submittedName>
</protein>
<name>A0A3E4ZBZ4_9BACT</name>
<comment type="caution">
    <text evidence="3">The sequence shown here is derived from an EMBL/GenBank/DDBJ whole genome shotgun (WGS) entry which is preliminary data.</text>
</comment>
<evidence type="ECO:0000313" key="8">
    <source>
        <dbReference type="Proteomes" id="UP000284916"/>
    </source>
</evidence>
<reference evidence="6 7" key="1">
    <citation type="submission" date="2018-08" db="EMBL/GenBank/DDBJ databases">
        <title>A genome reference for cultivated species of the human gut microbiota.</title>
        <authorList>
            <person name="Zou Y."/>
            <person name="Xue W."/>
            <person name="Luo G."/>
        </authorList>
    </citation>
    <scope>NUCLEOTIDE SEQUENCE [LARGE SCALE GENOMIC DNA]</scope>
    <source>
        <strain evidence="5 8">AF39-11</strain>
        <strain evidence="4 7">AM31-10</strain>
        <strain evidence="3 6">OM06-2</strain>
    </source>
</reference>
<keyword evidence="1" id="KW-1133">Transmembrane helix</keyword>
<keyword evidence="1" id="KW-0472">Membrane</keyword>
<proteinExistence type="predicted"/>
<dbReference type="Proteomes" id="UP000260814">
    <property type="component" value="Unassembled WGS sequence"/>
</dbReference>
<dbReference type="Gene3D" id="3.90.226.10">
    <property type="entry name" value="2-enoyl-CoA Hydratase, Chain A, domain 1"/>
    <property type="match status" value="1"/>
</dbReference>
<dbReference type="InterPro" id="IPR005151">
    <property type="entry name" value="Tail-specific_protease"/>
</dbReference>
<dbReference type="EMBL" id="QSJG01000014">
    <property type="protein sequence ID" value="RHD54336.1"/>
    <property type="molecule type" value="Genomic_DNA"/>
</dbReference>
<dbReference type="InterPro" id="IPR036034">
    <property type="entry name" value="PDZ_sf"/>
</dbReference>
<dbReference type="InterPro" id="IPR029045">
    <property type="entry name" value="ClpP/crotonase-like_dom_sf"/>
</dbReference>
<dbReference type="Pfam" id="PF21558">
    <property type="entry name" value="Pept_S41_N_bact"/>
    <property type="match status" value="1"/>
</dbReference>
<dbReference type="GO" id="GO:0004175">
    <property type="term" value="F:endopeptidase activity"/>
    <property type="evidence" value="ECO:0007669"/>
    <property type="project" value="TreeGrafter"/>
</dbReference>
<dbReference type="Gene3D" id="3.30.750.44">
    <property type="match status" value="1"/>
</dbReference>
<gene>
    <name evidence="5" type="ORF">DW035_15575</name>
    <name evidence="4" type="ORF">DW789_08205</name>
    <name evidence="3" type="ORF">DXB87_03730</name>
</gene>
<dbReference type="AlphaFoldDB" id="A0A3E4ZBZ4"/>
<accession>A0A3E4ZBZ4</accession>
<dbReference type="GO" id="GO:0008236">
    <property type="term" value="F:serine-type peptidase activity"/>
    <property type="evidence" value="ECO:0007669"/>
    <property type="project" value="InterPro"/>
</dbReference>
<feature type="transmembrane region" description="Helical" evidence="1">
    <location>
        <begin position="20"/>
        <end position="43"/>
    </location>
</feature>
<dbReference type="CDD" id="cd07563">
    <property type="entry name" value="Peptidase_S41_IRBP"/>
    <property type="match status" value="1"/>
</dbReference>
<dbReference type="EMBL" id="QROI01000040">
    <property type="protein sequence ID" value="RHL10020.1"/>
    <property type="molecule type" value="Genomic_DNA"/>
</dbReference>